<feature type="domain" description="T-SNARE coiled-coil homology" evidence="5">
    <location>
        <begin position="202"/>
        <end position="264"/>
    </location>
</feature>
<evidence type="ECO:0000256" key="1">
    <source>
        <dbReference type="ARBA" id="ARBA00009063"/>
    </source>
</evidence>
<feature type="compositionally biased region" description="Low complexity" evidence="3">
    <location>
        <begin position="150"/>
        <end position="162"/>
    </location>
</feature>
<feature type="compositionally biased region" description="Polar residues" evidence="3">
    <location>
        <begin position="129"/>
        <end position="143"/>
    </location>
</feature>
<evidence type="ECO:0000256" key="2">
    <source>
        <dbReference type="ARBA" id="ARBA00022927"/>
    </source>
</evidence>
<keyword evidence="7" id="KW-1185">Reference proteome</keyword>
<sequence>MESPPPPPLSSRSEFNNKASLIGSGTHQTSQKIVRLAKLAKRSSMFNDPIVEIQELTALIKTDITDLNSALSDLQTLQNMEISEGNYSEDRVVHSTTVFDDLKNKLMGATKHFQDVLLQELRKQIFSKSTTRENPFQRQTKSVTEPPPWSSSSNASESFPLSGLPSNGVQAGSQLRRRLAVDGTPSHHMEMSLLQQVVPRQEDYSQDRAVALQNVESTISELSGIFTHLATMVVQQGELAIRIDEDMDQSLANVEGARSALLRHLTRISSNRWLLIKIFAAIIFFLVIFIIFVA</sequence>
<dbReference type="CDD" id="cd15844">
    <property type="entry name" value="SNARE_syntaxin5"/>
    <property type="match status" value="1"/>
</dbReference>
<comment type="caution">
    <text evidence="6">The sequence shown here is derived from an EMBL/GenBank/DDBJ whole genome shotgun (WGS) entry which is preliminary data.</text>
</comment>
<dbReference type="Proteomes" id="UP001472677">
    <property type="component" value="Unassembled WGS sequence"/>
</dbReference>
<name>A0ABR2C7I9_9ROSI</name>
<evidence type="ECO:0000256" key="4">
    <source>
        <dbReference type="SAM" id="Phobius"/>
    </source>
</evidence>
<organism evidence="6 7">
    <name type="scientific">Hibiscus sabdariffa</name>
    <name type="common">roselle</name>
    <dbReference type="NCBI Taxonomy" id="183260"/>
    <lineage>
        <taxon>Eukaryota</taxon>
        <taxon>Viridiplantae</taxon>
        <taxon>Streptophyta</taxon>
        <taxon>Embryophyta</taxon>
        <taxon>Tracheophyta</taxon>
        <taxon>Spermatophyta</taxon>
        <taxon>Magnoliopsida</taxon>
        <taxon>eudicotyledons</taxon>
        <taxon>Gunneridae</taxon>
        <taxon>Pentapetalae</taxon>
        <taxon>rosids</taxon>
        <taxon>malvids</taxon>
        <taxon>Malvales</taxon>
        <taxon>Malvaceae</taxon>
        <taxon>Malvoideae</taxon>
        <taxon>Hibiscus</taxon>
    </lineage>
</organism>
<keyword evidence="2" id="KW-0813">Transport</keyword>
<dbReference type="InterPro" id="IPR006012">
    <property type="entry name" value="Syntaxin/epimorphin_CS"/>
</dbReference>
<accession>A0ABR2C7I9</accession>
<dbReference type="EMBL" id="JBBPBM010000065">
    <property type="protein sequence ID" value="KAK8515143.1"/>
    <property type="molecule type" value="Genomic_DNA"/>
</dbReference>
<dbReference type="SUPFAM" id="SSF47661">
    <property type="entry name" value="t-snare proteins"/>
    <property type="match status" value="1"/>
</dbReference>
<feature type="transmembrane region" description="Helical" evidence="4">
    <location>
        <begin position="273"/>
        <end position="293"/>
    </location>
</feature>
<gene>
    <name evidence="6" type="ORF">V6N12_001302</name>
</gene>
<keyword evidence="4" id="KW-0812">Transmembrane</keyword>
<dbReference type="PANTHER" id="PTHR19957:SF228">
    <property type="entry name" value="SYNTAXIN-31"/>
    <property type="match status" value="1"/>
</dbReference>
<dbReference type="Gene3D" id="1.20.58.70">
    <property type="match status" value="1"/>
</dbReference>
<comment type="similarity">
    <text evidence="1">Belongs to the syntaxin family.</text>
</comment>
<feature type="region of interest" description="Disordered" evidence="3">
    <location>
        <begin position="129"/>
        <end position="169"/>
    </location>
</feature>
<evidence type="ECO:0000259" key="5">
    <source>
        <dbReference type="PROSITE" id="PS50192"/>
    </source>
</evidence>
<evidence type="ECO:0000313" key="6">
    <source>
        <dbReference type="EMBL" id="KAK8515143.1"/>
    </source>
</evidence>
<protein>
    <recommendedName>
        <fullName evidence="5">t-SNARE coiled-coil homology domain-containing protein</fullName>
    </recommendedName>
</protein>
<evidence type="ECO:0000256" key="3">
    <source>
        <dbReference type="SAM" id="MobiDB-lite"/>
    </source>
</evidence>
<feature type="region of interest" description="Disordered" evidence="3">
    <location>
        <begin position="1"/>
        <end position="26"/>
    </location>
</feature>
<proteinExistence type="inferred from homology"/>
<dbReference type="Pfam" id="PF05739">
    <property type="entry name" value="SNARE"/>
    <property type="match status" value="1"/>
</dbReference>
<keyword evidence="4" id="KW-1133">Transmembrane helix</keyword>
<keyword evidence="2" id="KW-0653">Protein transport</keyword>
<dbReference type="SMART" id="SM00397">
    <property type="entry name" value="t_SNARE"/>
    <property type="match status" value="1"/>
</dbReference>
<dbReference type="InterPro" id="IPR045242">
    <property type="entry name" value="Syntaxin"/>
</dbReference>
<dbReference type="PROSITE" id="PS00914">
    <property type="entry name" value="SYNTAXIN"/>
    <property type="match status" value="1"/>
</dbReference>
<dbReference type="PROSITE" id="PS50192">
    <property type="entry name" value="T_SNARE"/>
    <property type="match status" value="1"/>
</dbReference>
<dbReference type="InterPro" id="IPR000727">
    <property type="entry name" value="T_SNARE_dom"/>
</dbReference>
<evidence type="ECO:0000313" key="7">
    <source>
        <dbReference type="Proteomes" id="UP001472677"/>
    </source>
</evidence>
<dbReference type="InterPro" id="IPR010989">
    <property type="entry name" value="SNARE"/>
</dbReference>
<dbReference type="PANTHER" id="PTHR19957">
    <property type="entry name" value="SYNTAXIN"/>
    <property type="match status" value="1"/>
</dbReference>
<feature type="compositionally biased region" description="Polar residues" evidence="3">
    <location>
        <begin position="14"/>
        <end position="26"/>
    </location>
</feature>
<reference evidence="6 7" key="1">
    <citation type="journal article" date="2024" name="G3 (Bethesda)">
        <title>Genome assembly of Hibiscus sabdariffa L. provides insights into metabolisms of medicinal natural products.</title>
        <authorList>
            <person name="Kim T."/>
        </authorList>
    </citation>
    <scope>NUCLEOTIDE SEQUENCE [LARGE SCALE GENOMIC DNA]</scope>
    <source>
        <strain evidence="6">TK-2024</strain>
        <tissue evidence="6">Old leaves</tissue>
    </source>
</reference>
<keyword evidence="4" id="KW-0472">Membrane</keyword>